<keyword evidence="6" id="KW-0812">Transmembrane</keyword>
<reference evidence="14 15" key="1">
    <citation type="submission" date="2018-09" db="EMBL/GenBank/DDBJ databases">
        <title>Novel species of Cryobacterium.</title>
        <authorList>
            <person name="Liu Q."/>
            <person name="Xin Y.-H."/>
        </authorList>
    </citation>
    <scope>NUCLEOTIDE SEQUENCE [LARGE SCALE GENOMIC DNA]</scope>
    <source>
        <strain evidence="14 15">Hh39</strain>
    </source>
</reference>
<proteinExistence type="predicted"/>
<dbReference type="Gene3D" id="1.10.287.130">
    <property type="match status" value="1"/>
</dbReference>
<evidence type="ECO:0000256" key="9">
    <source>
        <dbReference type="ARBA" id="ARBA00023012"/>
    </source>
</evidence>
<feature type="compositionally biased region" description="Gly residues" evidence="11">
    <location>
        <begin position="537"/>
        <end position="550"/>
    </location>
</feature>
<evidence type="ECO:0000313" key="14">
    <source>
        <dbReference type="EMBL" id="RJT92268.1"/>
    </source>
</evidence>
<evidence type="ECO:0000256" key="8">
    <source>
        <dbReference type="ARBA" id="ARBA00022989"/>
    </source>
</evidence>
<evidence type="ECO:0000256" key="2">
    <source>
        <dbReference type="ARBA" id="ARBA00004236"/>
    </source>
</evidence>
<evidence type="ECO:0000256" key="6">
    <source>
        <dbReference type="ARBA" id="ARBA00022692"/>
    </source>
</evidence>
<dbReference type="InterPro" id="IPR004358">
    <property type="entry name" value="Sig_transdc_His_kin-like_C"/>
</dbReference>
<comment type="caution">
    <text evidence="14">The sequence shown here is derived from an EMBL/GenBank/DDBJ whole genome shotgun (WGS) entry which is preliminary data.</text>
</comment>
<feature type="region of interest" description="Disordered" evidence="11">
    <location>
        <begin position="505"/>
        <end position="571"/>
    </location>
</feature>
<dbReference type="InterPro" id="IPR005467">
    <property type="entry name" value="His_kinase_dom"/>
</dbReference>
<dbReference type="SMART" id="SM00304">
    <property type="entry name" value="HAMP"/>
    <property type="match status" value="1"/>
</dbReference>
<evidence type="ECO:0000256" key="1">
    <source>
        <dbReference type="ARBA" id="ARBA00000085"/>
    </source>
</evidence>
<dbReference type="CDD" id="cd00075">
    <property type="entry name" value="HATPase"/>
    <property type="match status" value="1"/>
</dbReference>
<feature type="compositionally biased region" description="Low complexity" evidence="11">
    <location>
        <begin position="64"/>
        <end position="89"/>
    </location>
</feature>
<dbReference type="GO" id="GO:0005886">
    <property type="term" value="C:plasma membrane"/>
    <property type="evidence" value="ECO:0007669"/>
    <property type="project" value="UniProtKB-SubCell"/>
</dbReference>
<comment type="subcellular location">
    <subcellularLocation>
        <location evidence="2">Cell membrane</location>
    </subcellularLocation>
</comment>
<dbReference type="SMART" id="SM00387">
    <property type="entry name" value="HATPase_c"/>
    <property type="match status" value="1"/>
</dbReference>
<dbReference type="InterPro" id="IPR003594">
    <property type="entry name" value="HATPase_dom"/>
</dbReference>
<protein>
    <recommendedName>
        <fullName evidence="3">histidine kinase</fullName>
        <ecNumber evidence="3">2.7.13.3</ecNumber>
    </recommendedName>
</protein>
<feature type="region of interest" description="Disordered" evidence="11">
    <location>
        <begin position="653"/>
        <end position="688"/>
    </location>
</feature>
<evidence type="ECO:0000256" key="4">
    <source>
        <dbReference type="ARBA" id="ARBA00022553"/>
    </source>
</evidence>
<dbReference type="EC" id="2.7.13.3" evidence="3"/>
<keyword evidence="5" id="KW-0808">Transferase</keyword>
<dbReference type="PROSITE" id="PS50885">
    <property type="entry name" value="HAMP"/>
    <property type="match status" value="1"/>
</dbReference>
<keyword evidence="4" id="KW-0597">Phosphoprotein</keyword>
<comment type="catalytic activity">
    <reaction evidence="1">
        <text>ATP + protein L-histidine = ADP + protein N-phospho-L-histidine.</text>
        <dbReference type="EC" id="2.7.13.3"/>
    </reaction>
</comment>
<dbReference type="Pfam" id="PF00512">
    <property type="entry name" value="HisKA"/>
    <property type="match status" value="1"/>
</dbReference>
<dbReference type="SUPFAM" id="SSF55874">
    <property type="entry name" value="ATPase domain of HSP90 chaperone/DNA topoisomerase II/histidine kinase"/>
    <property type="match status" value="1"/>
</dbReference>
<dbReference type="AlphaFoldDB" id="A0A3A5MYG1"/>
<feature type="region of interest" description="Disordered" evidence="11">
    <location>
        <begin position="64"/>
        <end position="100"/>
    </location>
</feature>
<evidence type="ECO:0000259" key="12">
    <source>
        <dbReference type="PROSITE" id="PS50109"/>
    </source>
</evidence>
<evidence type="ECO:0000256" key="5">
    <source>
        <dbReference type="ARBA" id="ARBA00022679"/>
    </source>
</evidence>
<dbReference type="CDD" id="cd06225">
    <property type="entry name" value="HAMP"/>
    <property type="match status" value="1"/>
</dbReference>
<dbReference type="Gene3D" id="3.30.565.10">
    <property type="entry name" value="Histidine kinase-like ATPase, C-terminal domain"/>
    <property type="match status" value="1"/>
</dbReference>
<name>A0A3A5MYG1_9MICO</name>
<evidence type="ECO:0000256" key="3">
    <source>
        <dbReference type="ARBA" id="ARBA00012438"/>
    </source>
</evidence>
<dbReference type="PANTHER" id="PTHR45436:SF5">
    <property type="entry name" value="SENSOR HISTIDINE KINASE TRCS"/>
    <property type="match status" value="1"/>
</dbReference>
<organism evidence="14 15">
    <name type="scientific">Cryobacterium melibiosiphilum</name>
    <dbReference type="NCBI Taxonomy" id="995039"/>
    <lineage>
        <taxon>Bacteria</taxon>
        <taxon>Bacillati</taxon>
        <taxon>Actinomycetota</taxon>
        <taxon>Actinomycetes</taxon>
        <taxon>Micrococcales</taxon>
        <taxon>Microbacteriaceae</taxon>
        <taxon>Cryobacterium</taxon>
    </lineage>
</organism>
<feature type="domain" description="Histidine kinase" evidence="12">
    <location>
        <begin position="315"/>
        <end position="650"/>
    </location>
</feature>
<feature type="domain" description="HAMP" evidence="13">
    <location>
        <begin position="254"/>
        <end position="307"/>
    </location>
</feature>
<evidence type="ECO:0000256" key="11">
    <source>
        <dbReference type="SAM" id="MobiDB-lite"/>
    </source>
</evidence>
<sequence length="688" mass="70341">MSSRRRILSVRSRIVVWMLLVSAFGLASSGIASYLVQRESVLTAIDDKLLRVVDDVQDIASGATSGVTSGDAASGDAASGDAASGDATGQPAGGTGEAVDTGTAIPLTSVELVLHTAMRQLIPSANESMLGFVNGAATHPRSSNPPFRLTDSPELVTRVLSEANTNGIVLGTAQMLDSSSTPTDAAPGQPPFPATVRYIIIPVHVSGDDRSGLLAVAFDVDAELAAVTRSLDTYARVALGALVLVGLVAWLVAGRLLRPIRLLRDAAAGSSSAADLVERIPVTGHDDVSNLAEAINGMFDRLQQSSLSQQRLLDDVGHELKTPITIIRGQLEVLDASSRAEVEATRALAIEELDRMGSLLAGISLLAQSRAPHFVELATLDLAEFTAAVGAKARALDPGRKWIISSTDLTAAGVGVGAGAGAGAGVGVEVDTGAGIEPRMPATRQADAPSAAAPIPVALDADRITQAWLQLAANAARHSTPGSIIALNSAVTTTRPTVFTHVVPSEPGAADLIGPVQSDAPSPTQAPGSADHPGSPGSTGGYVGTGGPGNPGSPEAVAATPGFGYDEQRDDPPERWLCLSVRDAGPGIRLEAQPRIFDRFGRVENTRGAEGSGLGLSIVAAIAHAHGGTVLLDSAAGSGSTFTILVPAGQLIVPDHPTAPRPLDTQHQNDPLDLTSASTSTSTARSIR</sequence>
<dbReference type="Gene3D" id="6.10.340.10">
    <property type="match status" value="1"/>
</dbReference>
<dbReference type="CDD" id="cd00082">
    <property type="entry name" value="HisKA"/>
    <property type="match status" value="1"/>
</dbReference>
<gene>
    <name evidence="14" type="ORF">D6T64_00565</name>
</gene>
<keyword evidence="8" id="KW-1133">Transmembrane helix</keyword>
<keyword evidence="15" id="KW-1185">Reference proteome</keyword>
<evidence type="ECO:0000313" key="15">
    <source>
        <dbReference type="Proteomes" id="UP000272015"/>
    </source>
</evidence>
<dbReference type="PRINTS" id="PR00344">
    <property type="entry name" value="BCTRLSENSOR"/>
</dbReference>
<dbReference type="PANTHER" id="PTHR45436">
    <property type="entry name" value="SENSOR HISTIDINE KINASE YKOH"/>
    <property type="match status" value="1"/>
</dbReference>
<dbReference type="InterPro" id="IPR036097">
    <property type="entry name" value="HisK_dim/P_sf"/>
</dbReference>
<feature type="compositionally biased region" description="Low complexity" evidence="11">
    <location>
        <begin position="675"/>
        <end position="688"/>
    </location>
</feature>
<dbReference type="InterPro" id="IPR003660">
    <property type="entry name" value="HAMP_dom"/>
</dbReference>
<dbReference type="PROSITE" id="PS50109">
    <property type="entry name" value="HIS_KIN"/>
    <property type="match status" value="1"/>
</dbReference>
<evidence type="ECO:0000259" key="13">
    <source>
        <dbReference type="PROSITE" id="PS50885"/>
    </source>
</evidence>
<dbReference type="GO" id="GO:0000155">
    <property type="term" value="F:phosphorelay sensor kinase activity"/>
    <property type="evidence" value="ECO:0007669"/>
    <property type="project" value="InterPro"/>
</dbReference>
<evidence type="ECO:0000256" key="7">
    <source>
        <dbReference type="ARBA" id="ARBA00022777"/>
    </source>
</evidence>
<dbReference type="SUPFAM" id="SSF47384">
    <property type="entry name" value="Homodimeric domain of signal transducing histidine kinase"/>
    <property type="match status" value="1"/>
</dbReference>
<keyword evidence="10" id="KW-0472">Membrane</keyword>
<keyword evidence="7 14" id="KW-0418">Kinase</keyword>
<dbReference type="SMART" id="SM00388">
    <property type="entry name" value="HisKA"/>
    <property type="match status" value="1"/>
</dbReference>
<dbReference type="EMBL" id="QZVS01000029">
    <property type="protein sequence ID" value="RJT92268.1"/>
    <property type="molecule type" value="Genomic_DNA"/>
</dbReference>
<dbReference type="Pfam" id="PF00672">
    <property type="entry name" value="HAMP"/>
    <property type="match status" value="1"/>
</dbReference>
<accession>A0A3A5MYG1</accession>
<dbReference type="InterPro" id="IPR003661">
    <property type="entry name" value="HisK_dim/P_dom"/>
</dbReference>
<keyword evidence="9" id="KW-0902">Two-component regulatory system</keyword>
<dbReference type="Pfam" id="PF02518">
    <property type="entry name" value="HATPase_c"/>
    <property type="match status" value="1"/>
</dbReference>
<evidence type="ECO:0000256" key="10">
    <source>
        <dbReference type="ARBA" id="ARBA00023136"/>
    </source>
</evidence>
<dbReference type="InterPro" id="IPR050428">
    <property type="entry name" value="TCS_sensor_his_kinase"/>
</dbReference>
<dbReference type="InterPro" id="IPR036890">
    <property type="entry name" value="HATPase_C_sf"/>
</dbReference>
<dbReference type="Proteomes" id="UP000272015">
    <property type="component" value="Unassembled WGS sequence"/>
</dbReference>